<evidence type="ECO:0000313" key="1">
    <source>
        <dbReference type="EMBL" id="CDG40692.1"/>
    </source>
</evidence>
<name>A0A060QLX1_9PROT</name>
<protein>
    <submittedName>
        <fullName evidence="1">Uncharacterized protein</fullName>
    </submittedName>
</protein>
<dbReference type="AlphaFoldDB" id="A0A060QLX1"/>
<accession>A0A060QLX1</accession>
<dbReference type="EMBL" id="CBLX010000023">
    <property type="protein sequence ID" value="CDG40692.1"/>
    <property type="molecule type" value="Genomic_DNA"/>
</dbReference>
<gene>
    <name evidence="1" type="ORF">ASAP_2647</name>
</gene>
<dbReference type="Proteomes" id="UP000027583">
    <property type="component" value="Unassembled WGS sequence"/>
</dbReference>
<reference evidence="1 2" key="2">
    <citation type="journal article" date="2014" name="PLoS ONE">
        <title>Evolution of mitochondria reconstructed from the energy metabolism of living bacteria.</title>
        <authorList>
            <person name="Degli Esposti M."/>
            <person name="Chouaia B."/>
            <person name="Comandatore F."/>
            <person name="Crotti E."/>
            <person name="Sassera D."/>
            <person name="Lievens P.M."/>
            <person name="Daffonchio D."/>
            <person name="Bandi C."/>
        </authorList>
    </citation>
    <scope>NUCLEOTIDE SEQUENCE [LARGE SCALE GENOMIC DNA]</scope>
    <source>
        <strain evidence="1 2">SF2.1</strain>
    </source>
</reference>
<organism evidence="1 2">
    <name type="scientific">Asaia bogorensis</name>
    <dbReference type="NCBI Taxonomy" id="91915"/>
    <lineage>
        <taxon>Bacteria</taxon>
        <taxon>Pseudomonadati</taxon>
        <taxon>Pseudomonadota</taxon>
        <taxon>Alphaproteobacteria</taxon>
        <taxon>Acetobacterales</taxon>
        <taxon>Acetobacteraceae</taxon>
        <taxon>Asaia</taxon>
    </lineage>
</organism>
<evidence type="ECO:0000313" key="2">
    <source>
        <dbReference type="Proteomes" id="UP000027583"/>
    </source>
</evidence>
<reference evidence="1 2" key="1">
    <citation type="journal article" date="2014" name="Genome Biol. Evol.">
        <title>Acetic acid bacteria genomes reveal functional traits for adaptation to life in insect guts.</title>
        <authorList>
            <person name="Chouaia B."/>
            <person name="Gaiarsa S."/>
            <person name="Crotti E."/>
            <person name="Comandatore F."/>
            <person name="Degli Esposti M."/>
            <person name="Ricci I."/>
            <person name="Alma A."/>
            <person name="Favia G."/>
            <person name="Bandi C."/>
            <person name="Daffonchio D."/>
        </authorList>
    </citation>
    <scope>NUCLEOTIDE SEQUENCE [LARGE SCALE GENOMIC DNA]</scope>
    <source>
        <strain evidence="1 2">SF2.1</strain>
    </source>
</reference>
<comment type="caution">
    <text evidence="1">The sequence shown here is derived from an EMBL/GenBank/DDBJ whole genome shotgun (WGS) entry which is preliminary data.</text>
</comment>
<proteinExistence type="predicted"/>
<sequence>MSARDLDAVCGRLKSDRFDTVLRKSDGKLRIVGITGQFPGLYWREQVAPLPRIAMAGTGSCETGGKAFPCVVHPTGEG</sequence>